<dbReference type="GO" id="GO:0009007">
    <property type="term" value="F:site-specific DNA-methyltransferase (adenine-specific) activity"/>
    <property type="evidence" value="ECO:0007669"/>
    <property type="project" value="UniProtKB-EC"/>
</dbReference>
<feature type="domain" description="ParB-like N-terminal" evidence="7">
    <location>
        <begin position="24"/>
        <end position="110"/>
    </location>
</feature>
<proteinExistence type="inferred from homology"/>
<dbReference type="PATRIC" id="fig|1280951.3.peg.1342"/>
<comment type="caution">
    <text evidence="8">The sequence shown here is derived from an EMBL/GenBank/DDBJ whole genome shotgun (WGS) entry which is preliminary data.</text>
</comment>
<dbReference type="Pfam" id="PF01555">
    <property type="entry name" value="N6_N4_Mtase"/>
    <property type="match status" value="1"/>
</dbReference>
<evidence type="ECO:0000259" key="7">
    <source>
        <dbReference type="SMART" id="SM00470"/>
    </source>
</evidence>
<dbReference type="InterPro" id="IPR002052">
    <property type="entry name" value="DNA_methylase_N6_adenine_CS"/>
</dbReference>
<dbReference type="GO" id="GO:0008170">
    <property type="term" value="F:N-methyltransferase activity"/>
    <property type="evidence" value="ECO:0007669"/>
    <property type="project" value="InterPro"/>
</dbReference>
<comment type="catalytic activity">
    <reaction evidence="4">
        <text>a 2'-deoxyadenosine in DNA + S-adenosyl-L-methionine = an N(6)-methyl-2'-deoxyadenosine in DNA + S-adenosyl-L-homocysteine + H(+)</text>
        <dbReference type="Rhea" id="RHEA:15197"/>
        <dbReference type="Rhea" id="RHEA-COMP:12418"/>
        <dbReference type="Rhea" id="RHEA-COMP:12419"/>
        <dbReference type="ChEBI" id="CHEBI:15378"/>
        <dbReference type="ChEBI" id="CHEBI:57856"/>
        <dbReference type="ChEBI" id="CHEBI:59789"/>
        <dbReference type="ChEBI" id="CHEBI:90615"/>
        <dbReference type="ChEBI" id="CHEBI:90616"/>
        <dbReference type="EC" id="2.1.1.72"/>
    </reaction>
</comment>
<sequence>MTHAQNAQPERCDPLNNFPTPTIIHVAIAVLIAYPRSARRHTASKLKKLIKSIQDIGLLDPIIIDESNMILSGHLRVGAFKAIGLDNIPAIRITHLSRDQKAAFVLHANKIVEEGSWDKGILKQELSMLVEFGCDIDLETTGFDIGEIDLVIGSDEAAVDEEPLVPPPPAQAVTRPGDLWIMGQHRLLCGSCLEPLDWQCLMRGERARVCFTDPPYNVKIKGHVSSKDHDEFAMGSSEMSPEQFVAFLYGALGGAVEWSIDGAIHYICMDHRHMRELYAAADPLYSAQLNLCVWAKTNGGMGSFYRSRHELVAVYKVGTAPHINNVQLGRFGRNRTNVWSYAGANTFRKGRDKDIADHPTVKPVTMVADAIMDASAPGDICIDGFGGSGTLILAAERTNRVARVIELEPKYCDVAVRRWEEMTGRQAVLDRTGKNPPALFLPPPGKEGAA</sequence>
<dbReference type="InterPro" id="IPR003115">
    <property type="entry name" value="ParB_N"/>
</dbReference>
<protein>
    <recommendedName>
        <fullName evidence="5">Methyltransferase</fullName>
        <ecNumber evidence="5">2.1.1.-</ecNumber>
    </recommendedName>
</protein>
<evidence type="ECO:0000256" key="4">
    <source>
        <dbReference type="ARBA" id="ARBA00047942"/>
    </source>
</evidence>
<dbReference type="InterPro" id="IPR029063">
    <property type="entry name" value="SAM-dependent_MTases_sf"/>
</dbReference>
<dbReference type="OrthoDB" id="7806498at2"/>
<dbReference type="PRINTS" id="PR00508">
    <property type="entry name" value="S21N4MTFRASE"/>
</dbReference>
<dbReference type="InterPro" id="IPR001091">
    <property type="entry name" value="RM_Methyltransferase"/>
</dbReference>
<reference evidence="8 9" key="1">
    <citation type="submission" date="2013-04" db="EMBL/GenBank/DDBJ databases">
        <title>Hyphomonas hirschiana VP5 Genome Sequencing.</title>
        <authorList>
            <person name="Lai Q."/>
            <person name="Shao Z."/>
        </authorList>
    </citation>
    <scope>NUCLEOTIDE SEQUENCE [LARGE SCALE GENOMIC DNA]</scope>
    <source>
        <strain evidence="8 9">VP5</strain>
    </source>
</reference>
<dbReference type="SUPFAM" id="SSF53335">
    <property type="entry name" value="S-adenosyl-L-methionine-dependent methyltransferases"/>
    <property type="match status" value="1"/>
</dbReference>
<dbReference type="GO" id="GO:0032259">
    <property type="term" value="P:methylation"/>
    <property type="evidence" value="ECO:0007669"/>
    <property type="project" value="UniProtKB-KW"/>
</dbReference>
<dbReference type="RefSeq" id="WP_011647536.1">
    <property type="nucleotide sequence ID" value="NZ_ARYI01000004.1"/>
</dbReference>
<dbReference type="PROSITE" id="PS00092">
    <property type="entry name" value="N6_MTASE"/>
    <property type="match status" value="1"/>
</dbReference>
<dbReference type="Gene3D" id="3.90.1530.10">
    <property type="entry name" value="Conserved hypothetical protein from pyrococcus furiosus pfu- 392566-001, ParB domain"/>
    <property type="match status" value="1"/>
</dbReference>
<feature type="region of interest" description="Disordered" evidence="6">
    <location>
        <begin position="431"/>
        <end position="450"/>
    </location>
</feature>
<comment type="similarity">
    <text evidence="1 5">Belongs to the N(4)/N(6)-methyltransferase family.</text>
</comment>
<dbReference type="CDD" id="cd16403">
    <property type="entry name" value="ParB_N_like_MT"/>
    <property type="match status" value="1"/>
</dbReference>
<evidence type="ECO:0000313" key="8">
    <source>
        <dbReference type="EMBL" id="KCZ95330.1"/>
    </source>
</evidence>
<accession>A0A059FX84</accession>
<dbReference type="Gene3D" id="3.40.50.150">
    <property type="entry name" value="Vaccinia Virus protein VP39"/>
    <property type="match status" value="1"/>
</dbReference>
<dbReference type="EC" id="2.1.1.-" evidence="5"/>
<keyword evidence="3" id="KW-0808">Transferase</keyword>
<dbReference type="GO" id="GO:0003677">
    <property type="term" value="F:DNA binding"/>
    <property type="evidence" value="ECO:0007669"/>
    <property type="project" value="InterPro"/>
</dbReference>
<evidence type="ECO:0000256" key="6">
    <source>
        <dbReference type="SAM" id="MobiDB-lite"/>
    </source>
</evidence>
<dbReference type="InterPro" id="IPR036086">
    <property type="entry name" value="ParB/Sulfiredoxin_sf"/>
</dbReference>
<evidence type="ECO:0000256" key="2">
    <source>
        <dbReference type="ARBA" id="ARBA00022603"/>
    </source>
</evidence>
<dbReference type="EMBL" id="ARYI01000004">
    <property type="protein sequence ID" value="KCZ95330.1"/>
    <property type="molecule type" value="Genomic_DNA"/>
</dbReference>
<evidence type="ECO:0000313" key="9">
    <source>
        <dbReference type="Proteomes" id="UP000025061"/>
    </source>
</evidence>
<evidence type="ECO:0000256" key="1">
    <source>
        <dbReference type="ARBA" id="ARBA00006594"/>
    </source>
</evidence>
<organism evidence="8 9">
    <name type="scientific">Hyphomonas hirschiana VP5</name>
    <dbReference type="NCBI Taxonomy" id="1280951"/>
    <lineage>
        <taxon>Bacteria</taxon>
        <taxon>Pseudomonadati</taxon>
        <taxon>Pseudomonadota</taxon>
        <taxon>Alphaproteobacteria</taxon>
        <taxon>Hyphomonadales</taxon>
        <taxon>Hyphomonadaceae</taxon>
        <taxon>Hyphomonas</taxon>
    </lineage>
</organism>
<name>A0A059FX84_9PROT</name>
<dbReference type="SMART" id="SM00470">
    <property type="entry name" value="ParB"/>
    <property type="match status" value="1"/>
</dbReference>
<keyword evidence="9" id="KW-1185">Reference proteome</keyword>
<dbReference type="Pfam" id="PF02195">
    <property type="entry name" value="ParB_N"/>
    <property type="match status" value="1"/>
</dbReference>
<dbReference type="AlphaFoldDB" id="A0A059FX84"/>
<dbReference type="PIRSF" id="PIRSF036758">
    <property type="entry name" value="Aden_M_ParB"/>
    <property type="match status" value="1"/>
</dbReference>
<dbReference type="Proteomes" id="UP000025061">
    <property type="component" value="Unassembled WGS sequence"/>
</dbReference>
<gene>
    <name evidence="8" type="ORF">HHI_06654</name>
</gene>
<dbReference type="InterPro" id="IPR002941">
    <property type="entry name" value="DNA_methylase_N4/N6"/>
</dbReference>
<keyword evidence="2 8" id="KW-0489">Methyltransferase</keyword>
<evidence type="ECO:0000256" key="5">
    <source>
        <dbReference type="RuleBase" id="RU362026"/>
    </source>
</evidence>
<dbReference type="SUPFAM" id="SSF110849">
    <property type="entry name" value="ParB/Sulfiredoxin"/>
    <property type="match status" value="1"/>
</dbReference>
<evidence type="ECO:0000256" key="3">
    <source>
        <dbReference type="ARBA" id="ARBA00022679"/>
    </source>
</evidence>
<dbReference type="InterPro" id="IPR015840">
    <property type="entry name" value="DNA_MeTrfase_ParB"/>
</dbReference>
<feature type="compositionally biased region" description="Pro residues" evidence="6">
    <location>
        <begin position="439"/>
        <end position="450"/>
    </location>
</feature>